<dbReference type="Proteomes" id="UP000249447">
    <property type="component" value="Chromosome"/>
</dbReference>
<gene>
    <name evidence="2" type="ORF">C9I47_0636</name>
</gene>
<organism evidence="2 3">
    <name type="scientific">Marilutibacter maris</name>
    <dbReference type="NCBI Taxonomy" id="1605891"/>
    <lineage>
        <taxon>Bacteria</taxon>
        <taxon>Pseudomonadati</taxon>
        <taxon>Pseudomonadota</taxon>
        <taxon>Gammaproteobacteria</taxon>
        <taxon>Lysobacterales</taxon>
        <taxon>Lysobacteraceae</taxon>
        <taxon>Marilutibacter</taxon>
    </lineage>
</organism>
<evidence type="ECO:0000313" key="2">
    <source>
        <dbReference type="EMBL" id="AWV06358.1"/>
    </source>
</evidence>
<evidence type="ECO:0000256" key="1">
    <source>
        <dbReference type="SAM" id="MobiDB-lite"/>
    </source>
</evidence>
<dbReference type="PROSITE" id="PS51257">
    <property type="entry name" value="PROKAR_LIPOPROTEIN"/>
    <property type="match status" value="1"/>
</dbReference>
<feature type="region of interest" description="Disordered" evidence="1">
    <location>
        <begin position="70"/>
        <end position="100"/>
    </location>
</feature>
<proteinExistence type="predicted"/>
<sequence>MGERPAVPAAALAAMLAAVLLVGCQRHDDGGDAAAIVDTTDAPAASAAAAAPVPGDDDDGAPQQTLALDDQPAEDVPPATASGLQPPPSRETGPARVDGYGPLRIGMTAEQMRAAWTEQPALAAIGEPAEGSSCHYLRAGNGSGGESPAFMLEDGRFVRYDVSDPDIEAPGGGRVGVQGDAIRALYAGRYEAMPHKYVEGGQYLRVTGLGVGDAGGGDGVLVFVVDADGRVSAWRAGRAPQVDYVEGCS</sequence>
<feature type="region of interest" description="Disordered" evidence="1">
    <location>
        <begin position="46"/>
        <end position="65"/>
    </location>
</feature>
<accession>A0A2U9T779</accession>
<dbReference type="EMBL" id="CP029843">
    <property type="protein sequence ID" value="AWV06358.1"/>
    <property type="molecule type" value="Genomic_DNA"/>
</dbReference>
<dbReference type="AlphaFoldDB" id="A0A2U9T779"/>
<keyword evidence="3" id="KW-1185">Reference proteome</keyword>
<name>A0A2U9T779_9GAMM</name>
<reference evidence="2 3" key="1">
    <citation type="submission" date="2018-05" db="EMBL/GenBank/DDBJ databases">
        <title>The complete genome of Lysobacter maris HZ9B, a marine bacterium antagonistic against terrestrial plant pathogens.</title>
        <authorList>
            <person name="Zhang X.-Q."/>
        </authorList>
    </citation>
    <scope>NUCLEOTIDE SEQUENCE [LARGE SCALE GENOMIC DNA]</scope>
    <source>
        <strain evidence="2 3">HZ9B</strain>
    </source>
</reference>
<evidence type="ECO:0000313" key="3">
    <source>
        <dbReference type="Proteomes" id="UP000249447"/>
    </source>
</evidence>
<dbReference type="KEGG" id="lmb:C9I47_0636"/>
<protein>
    <submittedName>
        <fullName evidence="2">Lectin</fullName>
    </submittedName>
</protein>